<feature type="transmembrane region" description="Helical" evidence="7">
    <location>
        <begin position="452"/>
        <end position="474"/>
    </location>
</feature>
<feature type="transmembrane region" description="Helical" evidence="7">
    <location>
        <begin position="385"/>
        <end position="407"/>
    </location>
</feature>
<evidence type="ECO:0000256" key="2">
    <source>
        <dbReference type="ARBA" id="ARBA00007520"/>
    </source>
</evidence>
<evidence type="ECO:0000313" key="10">
    <source>
        <dbReference type="Proteomes" id="UP000008177"/>
    </source>
</evidence>
<feature type="domain" description="Major facilitator superfamily (MFS) profile" evidence="8">
    <location>
        <begin position="94"/>
        <end position="583"/>
    </location>
</feature>
<feature type="transmembrane region" description="Helical" evidence="7">
    <location>
        <begin position="486"/>
        <end position="509"/>
    </location>
</feature>
<dbReference type="eggNOG" id="KOG0254">
    <property type="taxonomic scope" value="Eukaryota"/>
</dbReference>
<accession>G2Y099</accession>
<dbReference type="FunCoup" id="G2Y099">
    <property type="interactions" value="56"/>
</dbReference>
<evidence type="ECO:0000259" key="8">
    <source>
        <dbReference type="PROSITE" id="PS50850"/>
    </source>
</evidence>
<dbReference type="PANTHER" id="PTHR23501">
    <property type="entry name" value="MAJOR FACILITATOR SUPERFAMILY"/>
    <property type="match status" value="1"/>
</dbReference>
<dbReference type="InterPro" id="IPR020846">
    <property type="entry name" value="MFS_dom"/>
</dbReference>
<dbReference type="CDD" id="cd17502">
    <property type="entry name" value="MFS_Azr1_MDR_like"/>
    <property type="match status" value="1"/>
</dbReference>
<evidence type="ECO:0000256" key="3">
    <source>
        <dbReference type="ARBA" id="ARBA00022692"/>
    </source>
</evidence>
<gene>
    <name evidence="9" type="ORF">BofuT4_P116140.1</name>
</gene>
<keyword evidence="3 7" id="KW-0812">Transmembrane</keyword>
<dbReference type="GO" id="GO:0022857">
    <property type="term" value="F:transmembrane transporter activity"/>
    <property type="evidence" value="ECO:0007669"/>
    <property type="project" value="InterPro"/>
</dbReference>
<evidence type="ECO:0000256" key="5">
    <source>
        <dbReference type="ARBA" id="ARBA00023136"/>
    </source>
</evidence>
<dbReference type="OrthoDB" id="10021397at2759"/>
<feature type="region of interest" description="Disordered" evidence="6">
    <location>
        <begin position="37"/>
        <end position="67"/>
    </location>
</feature>
<feature type="transmembrane region" description="Helical" evidence="7">
    <location>
        <begin position="91"/>
        <end position="116"/>
    </location>
</feature>
<feature type="transmembrane region" description="Helical" evidence="7">
    <location>
        <begin position="190"/>
        <end position="210"/>
    </location>
</feature>
<comment type="subcellular location">
    <subcellularLocation>
        <location evidence="1">Membrane</location>
        <topology evidence="1">Multi-pass membrane protein</topology>
    </subcellularLocation>
</comment>
<feature type="transmembrane region" description="Helical" evidence="7">
    <location>
        <begin position="158"/>
        <end position="184"/>
    </location>
</feature>
<dbReference type="PROSITE" id="PS50850">
    <property type="entry name" value="MFS"/>
    <property type="match status" value="1"/>
</dbReference>
<sequence>MYTYGRPCYPFILSSRAYSVNSFCALATRATKKYRMENTATKSSSPEDDEKTVERNPSSSDSKINGSRLRLETKPVDEVEYQVEYVSGVKLAIVIASVAFSCFLVLVDNMIVSTAIPRITNQFKSLRDVGWYASAYQFGSAAPQPLTGKIYTHFKTKWVFLTFFSIFELGSLLCGVANSSVMLICGRAVAGLGAAGILSGALTIISSCAAPEKRANLIGITLGLNQLGLVVGPLLGGVFTTFTTWRWCFYINLPLGAVSSIAIILLRIPEQTRKAPIRTILPKLHHYLDLIGFCLFAPAIVMLLLALQYGGNQFAWNSSQVIGLFCGFAATIVVWYWWNSRLGDKAMLPLSLVTKRVVAMAVLYQAFMMACLYGAIYFLPIYFQAILNTNAMLSGVYLLPTILPQLFMAGLSGPMIMKVGYLIPFAIFSTVLMSIGAGLYSTLGPNSSSGKWAGFQVLSGIGSGAGLQVTIIAIQAATTGEELSSAMAFLIFGQTLGPAIVLVICNVIFDNALESQLPQHAPHINATAIIDAGATGFRAFVDETDLPGVLLAYSNSIDRAFYLVAAMGVMCGFVLWGLGWQNVSIKATDEQNGQDKKVKESTENGITKA</sequence>
<evidence type="ECO:0000256" key="6">
    <source>
        <dbReference type="SAM" id="MobiDB-lite"/>
    </source>
</evidence>
<reference evidence="10" key="1">
    <citation type="journal article" date="2011" name="PLoS Genet.">
        <title>Genomic analysis of the necrotrophic fungal pathogens Sclerotinia sclerotiorum and Botrytis cinerea.</title>
        <authorList>
            <person name="Amselem J."/>
            <person name="Cuomo C.A."/>
            <person name="van Kan J.A."/>
            <person name="Viaud M."/>
            <person name="Benito E.P."/>
            <person name="Couloux A."/>
            <person name="Coutinho P.M."/>
            <person name="de Vries R.P."/>
            <person name="Dyer P.S."/>
            <person name="Fillinger S."/>
            <person name="Fournier E."/>
            <person name="Gout L."/>
            <person name="Hahn M."/>
            <person name="Kohn L."/>
            <person name="Lapalu N."/>
            <person name="Plummer K.M."/>
            <person name="Pradier J.M."/>
            <person name="Quevillon E."/>
            <person name="Sharon A."/>
            <person name="Simon A."/>
            <person name="ten Have A."/>
            <person name="Tudzynski B."/>
            <person name="Tudzynski P."/>
            <person name="Wincker P."/>
            <person name="Andrew M."/>
            <person name="Anthouard V."/>
            <person name="Beever R.E."/>
            <person name="Beffa R."/>
            <person name="Benoit I."/>
            <person name="Bouzid O."/>
            <person name="Brault B."/>
            <person name="Chen Z."/>
            <person name="Choquer M."/>
            <person name="Collemare J."/>
            <person name="Cotton P."/>
            <person name="Danchin E.G."/>
            <person name="Da Silva C."/>
            <person name="Gautier A."/>
            <person name="Giraud C."/>
            <person name="Giraud T."/>
            <person name="Gonzalez C."/>
            <person name="Grossetete S."/>
            <person name="Guldener U."/>
            <person name="Henrissat B."/>
            <person name="Howlett B.J."/>
            <person name="Kodira C."/>
            <person name="Kretschmer M."/>
            <person name="Lappartient A."/>
            <person name="Leroch M."/>
            <person name="Levis C."/>
            <person name="Mauceli E."/>
            <person name="Neuveglise C."/>
            <person name="Oeser B."/>
            <person name="Pearson M."/>
            <person name="Poulain J."/>
            <person name="Poussereau N."/>
            <person name="Quesneville H."/>
            <person name="Rascle C."/>
            <person name="Schumacher J."/>
            <person name="Segurens B."/>
            <person name="Sexton A."/>
            <person name="Silva E."/>
            <person name="Sirven C."/>
            <person name="Soanes D.M."/>
            <person name="Talbot N.J."/>
            <person name="Templeton M."/>
            <person name="Yandava C."/>
            <person name="Yarden O."/>
            <person name="Zeng Q."/>
            <person name="Rollins J.A."/>
            <person name="Lebrun M.H."/>
            <person name="Dickman M."/>
        </authorList>
    </citation>
    <scope>NUCLEOTIDE SEQUENCE [LARGE SCALE GENOMIC DNA]</scope>
    <source>
        <strain evidence="10">T4</strain>
    </source>
</reference>
<dbReference type="FunFam" id="1.20.1720.10:FF:000012">
    <property type="entry name" value="MFS toxin efflux pump (AflT)"/>
    <property type="match status" value="1"/>
</dbReference>
<dbReference type="InParanoid" id="G2Y099"/>
<evidence type="ECO:0000256" key="4">
    <source>
        <dbReference type="ARBA" id="ARBA00022989"/>
    </source>
</evidence>
<dbReference type="SUPFAM" id="SSF103473">
    <property type="entry name" value="MFS general substrate transporter"/>
    <property type="match status" value="1"/>
</dbReference>
<feature type="transmembrane region" description="Helical" evidence="7">
    <location>
        <begin position="217"/>
        <end position="238"/>
    </location>
</feature>
<keyword evidence="5 7" id="KW-0472">Membrane</keyword>
<evidence type="ECO:0000313" key="9">
    <source>
        <dbReference type="EMBL" id="CCD46064.1"/>
    </source>
</evidence>
<dbReference type="HOGENOM" id="CLU_000960_22_1_1"/>
<evidence type="ECO:0000256" key="7">
    <source>
        <dbReference type="SAM" id="Phobius"/>
    </source>
</evidence>
<dbReference type="InterPro" id="IPR036259">
    <property type="entry name" value="MFS_trans_sf"/>
</dbReference>
<feature type="transmembrane region" description="Helical" evidence="7">
    <location>
        <begin position="321"/>
        <end position="338"/>
    </location>
</feature>
<dbReference type="EMBL" id="FQ790281">
    <property type="protein sequence ID" value="CCD46064.1"/>
    <property type="molecule type" value="Genomic_DNA"/>
</dbReference>
<evidence type="ECO:0000256" key="1">
    <source>
        <dbReference type="ARBA" id="ARBA00004141"/>
    </source>
</evidence>
<feature type="transmembrane region" description="Helical" evidence="7">
    <location>
        <begin position="244"/>
        <end position="266"/>
    </location>
</feature>
<keyword evidence="4 7" id="KW-1133">Transmembrane helix</keyword>
<feature type="transmembrane region" description="Helical" evidence="7">
    <location>
        <begin position="419"/>
        <end position="440"/>
    </location>
</feature>
<dbReference type="AlphaFoldDB" id="G2Y099"/>
<feature type="transmembrane region" description="Helical" evidence="7">
    <location>
        <begin position="560"/>
        <end position="578"/>
    </location>
</feature>
<comment type="similarity">
    <text evidence="2">Belongs to the major facilitator superfamily. TCR/Tet family.</text>
</comment>
<dbReference type="GO" id="GO:0005886">
    <property type="term" value="C:plasma membrane"/>
    <property type="evidence" value="ECO:0007669"/>
    <property type="project" value="TreeGrafter"/>
</dbReference>
<feature type="compositionally biased region" description="Polar residues" evidence="6">
    <location>
        <begin position="55"/>
        <end position="65"/>
    </location>
</feature>
<dbReference type="Proteomes" id="UP000008177">
    <property type="component" value="Unplaced contigs"/>
</dbReference>
<name>G2Y099_BOTF4</name>
<organism evidence="9 10">
    <name type="scientific">Botryotinia fuckeliana (strain T4)</name>
    <name type="common">Noble rot fungus</name>
    <name type="synonym">Botrytis cinerea</name>
    <dbReference type="NCBI Taxonomy" id="999810"/>
    <lineage>
        <taxon>Eukaryota</taxon>
        <taxon>Fungi</taxon>
        <taxon>Dikarya</taxon>
        <taxon>Ascomycota</taxon>
        <taxon>Pezizomycotina</taxon>
        <taxon>Leotiomycetes</taxon>
        <taxon>Helotiales</taxon>
        <taxon>Sclerotiniaceae</taxon>
        <taxon>Botrytis</taxon>
    </lineage>
</organism>
<feature type="transmembrane region" description="Helical" evidence="7">
    <location>
        <begin position="287"/>
        <end position="309"/>
    </location>
</feature>
<dbReference type="Pfam" id="PF07690">
    <property type="entry name" value="MFS_1"/>
    <property type="match status" value="1"/>
</dbReference>
<proteinExistence type="inferred from homology"/>
<protein>
    <submittedName>
        <fullName evidence="9">Similar to MFS toxin efflux pump (AflT)</fullName>
    </submittedName>
</protein>
<dbReference type="Gene3D" id="1.20.1250.20">
    <property type="entry name" value="MFS general substrate transporter like domains"/>
    <property type="match status" value="2"/>
</dbReference>
<dbReference type="PANTHER" id="PTHR23501:SF193">
    <property type="entry name" value="MULTIDRUG TRANSPORTER, PUTATIVE (AFU_ORTHOLOGUE AFUA_8G00940)-RELATED"/>
    <property type="match status" value="1"/>
</dbReference>
<dbReference type="InterPro" id="IPR011701">
    <property type="entry name" value="MFS"/>
</dbReference>
<feature type="transmembrane region" description="Helical" evidence="7">
    <location>
        <begin position="358"/>
        <end position="379"/>
    </location>
</feature>